<feature type="domain" description="TonB-dependent receptor plug" evidence="8">
    <location>
        <begin position="161"/>
        <end position="236"/>
    </location>
</feature>
<dbReference type="EMBL" id="CP048409">
    <property type="protein sequence ID" value="QIA06740.1"/>
    <property type="molecule type" value="Genomic_DNA"/>
</dbReference>
<dbReference type="InterPro" id="IPR037066">
    <property type="entry name" value="Plug_dom_sf"/>
</dbReference>
<name>A0A6C0R8T9_9BACT</name>
<dbReference type="GO" id="GO:0009279">
    <property type="term" value="C:cell outer membrane"/>
    <property type="evidence" value="ECO:0007669"/>
    <property type="project" value="UniProtKB-SubCell"/>
</dbReference>
<dbReference type="KEGG" id="drc:G0Q07_02890"/>
<feature type="domain" description="Outer membrane protein beta-barrel" evidence="9">
    <location>
        <begin position="390"/>
        <end position="800"/>
    </location>
</feature>
<dbReference type="InterPro" id="IPR008969">
    <property type="entry name" value="CarboxyPept-like_regulatory"/>
</dbReference>
<dbReference type="Gene3D" id="2.170.130.10">
    <property type="entry name" value="TonB-dependent receptor, plug domain"/>
    <property type="match status" value="1"/>
</dbReference>
<dbReference type="InterPro" id="IPR012910">
    <property type="entry name" value="Plug_dom"/>
</dbReference>
<evidence type="ECO:0000313" key="11">
    <source>
        <dbReference type="Proteomes" id="UP000474630"/>
    </source>
</evidence>
<comment type="similarity">
    <text evidence="7">Belongs to the TonB-dependent receptor family.</text>
</comment>
<dbReference type="InterPro" id="IPR036942">
    <property type="entry name" value="Beta-barrel_TonB_sf"/>
</dbReference>
<dbReference type="SUPFAM" id="SSF49464">
    <property type="entry name" value="Carboxypeptidase regulatory domain-like"/>
    <property type="match status" value="1"/>
</dbReference>
<protein>
    <submittedName>
        <fullName evidence="10">TonB-dependent receptor</fullName>
    </submittedName>
</protein>
<keyword evidence="3 7" id="KW-1134">Transmembrane beta strand</keyword>
<dbReference type="PROSITE" id="PS52016">
    <property type="entry name" value="TONB_DEPENDENT_REC_3"/>
    <property type="match status" value="1"/>
</dbReference>
<dbReference type="InterPro" id="IPR039426">
    <property type="entry name" value="TonB-dep_rcpt-like"/>
</dbReference>
<proteinExistence type="inferred from homology"/>
<evidence type="ECO:0000259" key="9">
    <source>
        <dbReference type="Pfam" id="PF14905"/>
    </source>
</evidence>
<dbReference type="Pfam" id="PF13620">
    <property type="entry name" value="CarboxypepD_reg"/>
    <property type="match status" value="1"/>
</dbReference>
<gene>
    <name evidence="10" type="ORF">G0Q07_02890</name>
</gene>
<dbReference type="Pfam" id="PF14905">
    <property type="entry name" value="OMP_b-brl_3"/>
    <property type="match status" value="1"/>
</dbReference>
<dbReference type="AlphaFoldDB" id="A0A6C0R8T9"/>
<evidence type="ECO:0000256" key="5">
    <source>
        <dbReference type="ARBA" id="ARBA00023136"/>
    </source>
</evidence>
<keyword evidence="6 7" id="KW-0998">Cell outer membrane</keyword>
<keyword evidence="4 7" id="KW-0812">Transmembrane</keyword>
<evidence type="ECO:0000256" key="1">
    <source>
        <dbReference type="ARBA" id="ARBA00004571"/>
    </source>
</evidence>
<keyword evidence="2 7" id="KW-0813">Transport</keyword>
<evidence type="ECO:0000256" key="4">
    <source>
        <dbReference type="ARBA" id="ARBA00022692"/>
    </source>
</evidence>
<evidence type="ECO:0000256" key="2">
    <source>
        <dbReference type="ARBA" id="ARBA00022448"/>
    </source>
</evidence>
<accession>A0A6C0R8T9</accession>
<organism evidence="10 11">
    <name type="scientific">Draconibacterium halophilum</name>
    <dbReference type="NCBI Taxonomy" id="2706887"/>
    <lineage>
        <taxon>Bacteria</taxon>
        <taxon>Pseudomonadati</taxon>
        <taxon>Bacteroidota</taxon>
        <taxon>Bacteroidia</taxon>
        <taxon>Marinilabiliales</taxon>
        <taxon>Prolixibacteraceae</taxon>
        <taxon>Draconibacterium</taxon>
    </lineage>
</organism>
<evidence type="ECO:0000256" key="7">
    <source>
        <dbReference type="PROSITE-ProRule" id="PRU01360"/>
    </source>
</evidence>
<evidence type="ECO:0000313" key="10">
    <source>
        <dbReference type="EMBL" id="QIA06740.1"/>
    </source>
</evidence>
<dbReference type="Pfam" id="PF07715">
    <property type="entry name" value="Plug"/>
    <property type="match status" value="1"/>
</dbReference>
<dbReference type="InterPro" id="IPR041700">
    <property type="entry name" value="OMP_b-brl_3"/>
</dbReference>
<reference evidence="10 11" key="1">
    <citation type="submission" date="2020-02" db="EMBL/GenBank/DDBJ databases">
        <title>Genome sequencing for Draconibacterium sp. strain M1.</title>
        <authorList>
            <person name="Park S.-J."/>
        </authorList>
    </citation>
    <scope>NUCLEOTIDE SEQUENCE [LARGE SCALE GENOMIC DNA]</scope>
    <source>
        <strain evidence="10 11">M1</strain>
    </source>
</reference>
<keyword evidence="10" id="KW-0675">Receptor</keyword>
<dbReference type="Proteomes" id="UP000474630">
    <property type="component" value="Chromosome"/>
</dbReference>
<keyword evidence="11" id="KW-1185">Reference proteome</keyword>
<evidence type="ECO:0000259" key="8">
    <source>
        <dbReference type="Pfam" id="PF07715"/>
    </source>
</evidence>
<evidence type="ECO:0000256" key="3">
    <source>
        <dbReference type="ARBA" id="ARBA00022452"/>
    </source>
</evidence>
<dbReference type="Gene3D" id="2.40.170.20">
    <property type="entry name" value="TonB-dependent receptor, beta-barrel domain"/>
    <property type="match status" value="1"/>
</dbReference>
<dbReference type="SUPFAM" id="SSF56935">
    <property type="entry name" value="Porins"/>
    <property type="match status" value="1"/>
</dbReference>
<evidence type="ECO:0000256" key="6">
    <source>
        <dbReference type="ARBA" id="ARBA00023237"/>
    </source>
</evidence>
<dbReference type="PANTHER" id="PTHR40980:SF4">
    <property type="entry name" value="TONB-DEPENDENT RECEPTOR-LIKE BETA-BARREL DOMAIN-CONTAINING PROTEIN"/>
    <property type="match status" value="1"/>
</dbReference>
<keyword evidence="5 7" id="KW-0472">Membrane</keyword>
<dbReference type="PANTHER" id="PTHR40980">
    <property type="entry name" value="PLUG DOMAIN-CONTAINING PROTEIN"/>
    <property type="match status" value="1"/>
</dbReference>
<dbReference type="InterPro" id="IPR013783">
    <property type="entry name" value="Ig-like_fold"/>
</dbReference>
<sequence length="826" mass="92328">MKYLKNVILIVLIIVGVKSYASVEDPVKEDDPSDDGKGRITGMIVDKKSEAPMEFANIAVYNETDSTLVTGGITNDKGVFEIENLDYGNYYLVANFIGFDEKNVVDIKLERANRVHDIGEINLAPSTVAIGEVNVVADKAAVEYKLDKKVVNVSQVISAIGGTAVDVLENTPSVQVDIEGNVSLRGSGNFTVLIDGRPSVLSGSDALRQIPSSAIENIEIITNPSAKYEPDGAAGIINLVMKKNSMNGLNGIVNASVGTGEKYRGDFMLNYRFEKLNLFFGADWSDEINNGNMALERETFYNDTTEFLEMGGDRKWIRGGHRFKGGADFYLGNATTLTLSGETGTSERGSEGGGRTENYTVPASELIRSISEETSERNNDFYTLNMNFQHKFDDKGHRLEATAFYSDETGTDNEIEAEILADENFNPGEEYLSNVSTLETEDEQDLRLKLDYTYPFSEDGRFEAGYQGRLESEIESLEFRDFDQASGSWIINDEYSSTTDFQRDIHAVYSTYSNKIGEFAYMAGLRGELTAREIQNTSADNVSSLNRFDLFPTAHFSYPVAKTADATASYSRRINRPSGRDLDPTPNYYNRYTIRFGNPDLEPEYTNSYELGVMKRFGETRSFISADLFRRVTNNKIDRFQELGDDGITYLYTDNFDKDYSTGLEVTGNLSYKKWLIVNASVNVYDYKITGELNGESIDRQSTNWGGRMNTTFKFSENSRFQLNAFFRGPSTSAQGESAAMFFTNISYRQEFMNKKLSATVSVRDPLGTAGFERTSYGDNFESWFRFEREPRVVMLTLSYKINNFKEDNGNRGGGDGGMDMGGGEF</sequence>
<comment type="subcellular location">
    <subcellularLocation>
        <location evidence="1 7">Cell outer membrane</location>
        <topology evidence="1 7">Multi-pass membrane protein</topology>
    </subcellularLocation>
</comment>
<dbReference type="RefSeq" id="WP_163344670.1">
    <property type="nucleotide sequence ID" value="NZ_CP048409.1"/>
</dbReference>
<dbReference type="Gene3D" id="2.60.40.10">
    <property type="entry name" value="Immunoglobulins"/>
    <property type="match status" value="1"/>
</dbReference>